<sequence length="294" mass="31916">LRRVVERHDIYRTAIVWEGLREPVQVVLREVELPVREVVWEPGVSAERLPALVGGMDVGRAPLLDVHVAAGGEGGRWLALLRVHHLAQDHTTQDVLRAELDAVLAGREEELPEPLPFRNFVAQARLGVSREEHERYFTGLLGDIHETTAPYGLVDAHGDGRGVVRAQVPVDDEVAVRVREVARSFGVSAATVFHLAWARVLAVVSGRDDVVFGTVLFGRMRAGAGADRVPGLFINTLPVRVRVDGAGVGEALAGVRDQLAELLVHEHASLALAQQASGVPGGSPLFTSLFNYRH</sequence>
<reference evidence="2" key="2">
    <citation type="submission" date="2020-09" db="EMBL/GenBank/DDBJ databases">
        <authorList>
            <person name="Luo X."/>
        </authorList>
    </citation>
    <scope>NUCLEOTIDE SEQUENCE</scope>
    <source>
        <strain evidence="2">TRM S81-3</strain>
    </source>
</reference>
<dbReference type="Gene3D" id="3.30.559.30">
    <property type="entry name" value="Nonribosomal peptide synthetase, condensation domain"/>
    <property type="match status" value="1"/>
</dbReference>
<protein>
    <submittedName>
        <fullName evidence="2">Non-ribosomal peptide synthetase</fullName>
    </submittedName>
</protein>
<feature type="non-terminal residue" evidence="2">
    <location>
        <position position="1"/>
    </location>
</feature>
<dbReference type="GO" id="GO:0008610">
    <property type="term" value="P:lipid biosynthetic process"/>
    <property type="evidence" value="ECO:0007669"/>
    <property type="project" value="UniProtKB-ARBA"/>
</dbReference>
<organism evidence="2 3">
    <name type="scientific">Streptomyces griseicoloratus</name>
    <dbReference type="NCBI Taxonomy" id="2752516"/>
    <lineage>
        <taxon>Bacteria</taxon>
        <taxon>Bacillati</taxon>
        <taxon>Actinomycetota</taxon>
        <taxon>Actinomycetes</taxon>
        <taxon>Kitasatosporales</taxon>
        <taxon>Streptomycetaceae</taxon>
        <taxon>Streptomyces</taxon>
    </lineage>
</organism>
<evidence type="ECO:0000313" key="3">
    <source>
        <dbReference type="Proteomes" id="UP000621210"/>
    </source>
</evidence>
<name>A0A926KXZ6_9ACTN</name>
<dbReference type="GO" id="GO:0044550">
    <property type="term" value="P:secondary metabolite biosynthetic process"/>
    <property type="evidence" value="ECO:0007669"/>
    <property type="project" value="TreeGrafter"/>
</dbReference>
<keyword evidence="3" id="KW-1185">Reference proteome</keyword>
<dbReference type="Proteomes" id="UP000621210">
    <property type="component" value="Unassembled WGS sequence"/>
</dbReference>
<dbReference type="AlphaFoldDB" id="A0A926KXZ6"/>
<dbReference type="GO" id="GO:0003824">
    <property type="term" value="F:catalytic activity"/>
    <property type="evidence" value="ECO:0007669"/>
    <property type="project" value="InterPro"/>
</dbReference>
<dbReference type="EMBL" id="JACVQF010000002">
    <property type="protein sequence ID" value="MBD0417589.1"/>
    <property type="molecule type" value="Genomic_DNA"/>
</dbReference>
<dbReference type="GO" id="GO:0043041">
    <property type="term" value="P:amino acid activation for nonribosomal peptide biosynthetic process"/>
    <property type="evidence" value="ECO:0007669"/>
    <property type="project" value="TreeGrafter"/>
</dbReference>
<dbReference type="GO" id="GO:0005737">
    <property type="term" value="C:cytoplasm"/>
    <property type="evidence" value="ECO:0007669"/>
    <property type="project" value="TreeGrafter"/>
</dbReference>
<gene>
    <name evidence="2" type="ORF">H0H10_00010</name>
</gene>
<accession>A0A926KXZ6</accession>
<dbReference type="InterPro" id="IPR023213">
    <property type="entry name" value="CAT-like_dom_sf"/>
</dbReference>
<evidence type="ECO:0000313" key="2">
    <source>
        <dbReference type="EMBL" id="MBD0417589.1"/>
    </source>
</evidence>
<dbReference type="PANTHER" id="PTHR45527:SF1">
    <property type="entry name" value="FATTY ACID SYNTHASE"/>
    <property type="match status" value="1"/>
</dbReference>
<dbReference type="Pfam" id="PF00668">
    <property type="entry name" value="Condensation"/>
    <property type="match status" value="1"/>
</dbReference>
<dbReference type="SUPFAM" id="SSF52777">
    <property type="entry name" value="CoA-dependent acyltransferases"/>
    <property type="match status" value="2"/>
</dbReference>
<dbReference type="PANTHER" id="PTHR45527">
    <property type="entry name" value="NONRIBOSOMAL PEPTIDE SYNTHETASE"/>
    <property type="match status" value="1"/>
</dbReference>
<evidence type="ECO:0000259" key="1">
    <source>
        <dbReference type="Pfam" id="PF00668"/>
    </source>
</evidence>
<comment type="caution">
    <text evidence="2">The sequence shown here is derived from an EMBL/GenBank/DDBJ whole genome shotgun (WGS) entry which is preliminary data.</text>
</comment>
<dbReference type="GO" id="GO:0031177">
    <property type="term" value="F:phosphopantetheine binding"/>
    <property type="evidence" value="ECO:0007669"/>
    <property type="project" value="TreeGrafter"/>
</dbReference>
<proteinExistence type="predicted"/>
<dbReference type="Gene3D" id="3.30.559.10">
    <property type="entry name" value="Chloramphenicol acetyltransferase-like domain"/>
    <property type="match status" value="1"/>
</dbReference>
<dbReference type="RefSeq" id="WP_223179160.1">
    <property type="nucleotide sequence ID" value="NZ_JACVQF010000002.1"/>
</dbReference>
<dbReference type="InterPro" id="IPR001242">
    <property type="entry name" value="Condensation_dom"/>
</dbReference>
<feature type="non-terminal residue" evidence="2">
    <location>
        <position position="294"/>
    </location>
</feature>
<feature type="domain" description="Condensation" evidence="1">
    <location>
        <begin position="2"/>
        <end position="292"/>
    </location>
</feature>
<reference evidence="2" key="1">
    <citation type="submission" date="2020-09" db="EMBL/GenBank/DDBJ databases">
        <title>Streptomyces grisecoloratus sp. nov., isolated from cotton soil.</title>
        <authorList>
            <person name="Xing L."/>
        </authorList>
    </citation>
    <scope>NUCLEOTIDE SEQUENCE</scope>
    <source>
        <strain evidence="2">TRM S81-3</strain>
    </source>
</reference>